<evidence type="ECO:0000313" key="1">
    <source>
        <dbReference type="EMBL" id="AGM15591.1"/>
    </source>
</evidence>
<dbReference type="Proteomes" id="UP000204225">
    <property type="component" value="Segment"/>
</dbReference>
<name>A0AC59EXC8_9VIRU</name>
<dbReference type="EMBL" id="KC662249">
    <property type="protein sequence ID" value="AGM15591.1"/>
    <property type="molecule type" value="Genomic_DNA"/>
</dbReference>
<organism evidence="1 2">
    <name type="scientific">Phaeocystis globosa virus PgV-16T</name>
    <dbReference type="NCBI Taxonomy" id="3071227"/>
    <lineage>
        <taxon>Viruses</taxon>
        <taxon>Varidnaviria</taxon>
        <taxon>Bamfordvirae</taxon>
        <taxon>Nucleocytoviricota</taxon>
        <taxon>Megaviricetes</taxon>
        <taxon>Imitervirales</taxon>
        <taxon>Mesomimiviridae</taxon>
        <taxon>Tethysvirus</taxon>
        <taxon>Tethysvirus hollandense</taxon>
    </lineage>
</organism>
<gene>
    <name evidence="1" type="ORF">PGCG_00280</name>
</gene>
<proteinExistence type="predicted"/>
<evidence type="ECO:0000313" key="2">
    <source>
        <dbReference type="Proteomes" id="UP000204225"/>
    </source>
</evidence>
<sequence length="357" mass="41622">MILKDNYTTLLDKSKTNIINNKYTDYISKLSNDIKLMPNFILYGPPGTGKYTESLKIIEKYSPSNLKYERKLTVSSSKNEHVLKISDIHYEIDLENMTCNSKILFNDVYNNIIDAIQSSRAKTGIILCKNFHEINNEIIEFFYSYMQKSLINNITLKFILLTEYISFIPVNIQDLCKTLYYSKLSYSNYMKLSNPNNKKLLASKQKIDANSGNQDGPFISNISSINLLKYVDINVDNENIINHKRSICDKIIHIIVSTNLEDPKISYNNIRNILYDLLINDLNFYDCTYYIIDAVIRKKIEMSGGNIDNGFINKIFERVCLLFKYYNNNYRPIYHLEAFILYLIKLVNENDNKTGIE</sequence>
<keyword evidence="2" id="KW-1185">Reference proteome</keyword>
<reference evidence="1 2" key="1">
    <citation type="journal article" date="2013" name="Proc. Natl. Acad. Sci. U.S.A.">
        <title>Genome of Phaeocystis globosa virus PgV-16T highlights the common ancestry of the largest known DNA viruses infecting eukaryotes.</title>
        <authorList>
            <person name="Santini S."/>
            <person name="Jeudy S."/>
            <person name="Bartoli J."/>
            <person name="Poirot O."/>
            <person name="Lescot M."/>
            <person name="Abergel C."/>
            <person name="Barbe V."/>
            <person name="Wommack K.E."/>
            <person name="Noordeloos A.A."/>
            <person name="Brussaard C.P."/>
            <person name="Claverie J.M."/>
        </authorList>
    </citation>
    <scope>NUCLEOTIDE SEQUENCE [LARGE SCALE GENOMIC DNA]</scope>
    <source>
        <strain evidence="1 2">16T</strain>
    </source>
</reference>
<protein>
    <submittedName>
        <fullName evidence="1">Uncharacterized protein</fullName>
    </submittedName>
</protein>
<accession>A0AC59EXC8</accession>